<dbReference type="Pfam" id="PF01014">
    <property type="entry name" value="Uricase"/>
    <property type="match status" value="2"/>
</dbReference>
<dbReference type="Gene3D" id="3.10.270.10">
    <property type="entry name" value="Urate Oxidase"/>
    <property type="match status" value="1"/>
</dbReference>
<dbReference type="InterPro" id="IPR002042">
    <property type="entry name" value="Uricase"/>
</dbReference>
<evidence type="ECO:0000256" key="1">
    <source>
        <dbReference type="ARBA" id="ARBA00004831"/>
    </source>
</evidence>
<evidence type="ECO:0000313" key="7">
    <source>
        <dbReference type="EMBL" id="MBP3963326.1"/>
    </source>
</evidence>
<comment type="pathway">
    <text evidence="1 5">Purine metabolism; urate degradation; (S)-allantoin from urate: step 1/3.</text>
</comment>
<dbReference type="RefSeq" id="WP_210658322.1">
    <property type="nucleotide sequence ID" value="NZ_JAGKSP010000003.1"/>
</dbReference>
<keyword evidence="3 5" id="KW-0659">Purine metabolism</keyword>
<comment type="function">
    <text evidence="5 6">Catalyzes the oxidation of uric acid to 5-hydroxyisourate, which is further processed to form (S)-allantoin.</text>
</comment>
<dbReference type="PANTHER" id="PTHR42874:SF1">
    <property type="entry name" value="URICASE"/>
    <property type="match status" value="1"/>
</dbReference>
<keyword evidence="4 5" id="KW-0560">Oxidoreductase</keyword>
<dbReference type="PANTHER" id="PTHR42874">
    <property type="entry name" value="URICASE"/>
    <property type="match status" value="1"/>
</dbReference>
<comment type="similarity">
    <text evidence="2 5 6">Belongs to the uricase family.</text>
</comment>
<evidence type="ECO:0000256" key="5">
    <source>
        <dbReference type="PIRNR" id="PIRNR000241"/>
    </source>
</evidence>
<dbReference type="EMBL" id="JAGKSP010000003">
    <property type="protein sequence ID" value="MBP3963326.1"/>
    <property type="molecule type" value="Genomic_DNA"/>
</dbReference>
<evidence type="ECO:0000313" key="8">
    <source>
        <dbReference type="Proteomes" id="UP000673394"/>
    </source>
</evidence>
<dbReference type="PIRSF" id="PIRSF000241">
    <property type="entry name" value="Urate_oxidase"/>
    <property type="match status" value="1"/>
</dbReference>
<reference evidence="7 8" key="1">
    <citation type="submission" date="2021-04" db="EMBL/GenBank/DDBJ databases">
        <title>Paenibacillus sp. DLE-14 whole genome sequence.</title>
        <authorList>
            <person name="Ham Y.J."/>
        </authorList>
    </citation>
    <scope>NUCLEOTIDE SEQUENCE [LARGE SCALE GENOMIC DNA]</scope>
    <source>
        <strain evidence="7 8">DLE-14</strain>
    </source>
</reference>
<evidence type="ECO:0000256" key="4">
    <source>
        <dbReference type="ARBA" id="ARBA00023002"/>
    </source>
</evidence>
<gene>
    <name evidence="7" type="primary">pucL</name>
    <name evidence="7" type="ORF">I8J30_11485</name>
</gene>
<dbReference type="PROSITE" id="PS00366">
    <property type="entry name" value="URICASE"/>
    <property type="match status" value="1"/>
</dbReference>
<evidence type="ECO:0000256" key="2">
    <source>
        <dbReference type="ARBA" id="ARBA00009760"/>
    </source>
</evidence>
<dbReference type="Proteomes" id="UP000673394">
    <property type="component" value="Unassembled WGS sequence"/>
</dbReference>
<protein>
    <recommendedName>
        <fullName evidence="5 6">Uricase</fullName>
        <ecNumber evidence="5 6">1.7.3.3</ecNumber>
    </recommendedName>
    <alternativeName>
        <fullName evidence="5">Urate oxidase</fullName>
    </alternativeName>
</protein>
<keyword evidence="8" id="KW-1185">Reference proteome</keyword>
<comment type="caution">
    <text evidence="7">The sequence shown here is derived from an EMBL/GenBank/DDBJ whole genome shotgun (WGS) entry which is preliminary data.</text>
</comment>
<dbReference type="EC" id="1.7.3.3" evidence="5 6"/>
<dbReference type="InterPro" id="IPR019842">
    <property type="entry name" value="Uricase_CS"/>
</dbReference>
<proteinExistence type="inferred from homology"/>
<dbReference type="PRINTS" id="PR00093">
    <property type="entry name" value="URICASE"/>
</dbReference>
<dbReference type="NCBIfam" id="TIGR03383">
    <property type="entry name" value="urate_oxi"/>
    <property type="match status" value="1"/>
</dbReference>
<evidence type="ECO:0000256" key="6">
    <source>
        <dbReference type="RuleBase" id="RU004455"/>
    </source>
</evidence>
<name>A0ABS5CBH2_9BACL</name>
<evidence type="ECO:0000256" key="3">
    <source>
        <dbReference type="ARBA" id="ARBA00022631"/>
    </source>
</evidence>
<comment type="catalytic activity">
    <reaction evidence="5 6">
        <text>urate + O2 + H2O = 5-hydroxyisourate + H2O2</text>
        <dbReference type="Rhea" id="RHEA:21368"/>
        <dbReference type="ChEBI" id="CHEBI:15377"/>
        <dbReference type="ChEBI" id="CHEBI:15379"/>
        <dbReference type="ChEBI" id="CHEBI:16240"/>
        <dbReference type="ChEBI" id="CHEBI:17775"/>
        <dbReference type="ChEBI" id="CHEBI:18072"/>
        <dbReference type="EC" id="1.7.3.3"/>
    </reaction>
</comment>
<organism evidence="7 8">
    <name type="scientific">Paenibacillus lignilyticus</name>
    <dbReference type="NCBI Taxonomy" id="1172615"/>
    <lineage>
        <taxon>Bacteria</taxon>
        <taxon>Bacillati</taxon>
        <taxon>Bacillota</taxon>
        <taxon>Bacilli</taxon>
        <taxon>Bacillales</taxon>
        <taxon>Paenibacillaceae</taxon>
        <taxon>Paenibacillus</taxon>
    </lineage>
</organism>
<sequence length="334" mass="36678">MMKLRDGRTLYYGKGDVLTYRTYAAPLAVTPIPESPYCGETNIIFAHNVTFSVSSEVLLSSFSEGDNTHVVATDSMKNFILRHAAAYDGSTTEGFLAYVAEAFLAQYPHITDVEMTADRIPFQSIQVGGDGGFNESGLVFRRSHNEHAHASLGMKRGADAGAVVVSHASGIADLQLIKVSGSSFYGFIRDDYTTLPESYDRPLFIFLNINWRYSKVTDAIDGSSGAYVAAEQVRDLAQHVFHSIQSPSIQYLVCQIGLQLLSRFLQLEEVSFESNNRTWETIVDRDSATGAGVYTEPRPPFGFQGFSLTRADLESADFQKAMAAQISEKSVVSP</sequence>
<dbReference type="SUPFAM" id="SSF55620">
    <property type="entry name" value="Tetrahydrobiopterin biosynthesis enzymes-like"/>
    <property type="match status" value="2"/>
</dbReference>
<accession>A0ABS5CBH2</accession>